<evidence type="ECO:0000313" key="2">
    <source>
        <dbReference type="EMBL" id="KID80824.1"/>
    </source>
</evidence>
<dbReference type="AlphaFoldDB" id="A0A0B4HN26"/>
<dbReference type="HOGENOM" id="CLU_1073946_0_0_1"/>
<dbReference type="EMBL" id="AZNH01000356">
    <property type="protein sequence ID" value="KID80824.1"/>
    <property type="molecule type" value="Genomic_DNA"/>
</dbReference>
<protein>
    <submittedName>
        <fullName evidence="2">Uncharacterized protein</fullName>
    </submittedName>
</protein>
<accession>A0A0B4HN26</accession>
<comment type="caution">
    <text evidence="2">The sequence shown here is derived from an EMBL/GenBank/DDBJ whole genome shotgun (WGS) entry which is preliminary data.</text>
</comment>
<feature type="compositionally biased region" description="Basic and acidic residues" evidence="1">
    <location>
        <begin position="20"/>
        <end position="29"/>
    </location>
</feature>
<dbReference type="Proteomes" id="UP000031192">
    <property type="component" value="Unassembled WGS sequence"/>
</dbReference>
<sequence length="259" mass="28656">MGDEQNNSEAGVPFEQETQEWSRPRKERATRFSAMESGCLGGNEMEDCICPSCNARYRVSAFYLEVMVSDCVDPSQVYKVVADVVEQTTVTVPVSGGIGLDYCGYYWDSQPGCRQVVLMASMEADCVAEKLRSALVLELASLQCEAAPEIVVDTAGFGPRGKETSLSTWMVWYGVCVHKAWPDLLPATAQRLGDPWNVVQRLDLDDTCLNLYTLTSDDEWTPNGSCASLEKDFNHFGVEGEESFYDCDDVAGWDPSEVE</sequence>
<organism evidence="2 3">
    <name type="scientific">Metarhizium guizhouense (strain ARSEF 977)</name>
    <dbReference type="NCBI Taxonomy" id="1276136"/>
    <lineage>
        <taxon>Eukaryota</taxon>
        <taxon>Fungi</taxon>
        <taxon>Dikarya</taxon>
        <taxon>Ascomycota</taxon>
        <taxon>Pezizomycotina</taxon>
        <taxon>Sordariomycetes</taxon>
        <taxon>Hypocreomycetidae</taxon>
        <taxon>Hypocreales</taxon>
        <taxon>Clavicipitaceae</taxon>
        <taxon>Metarhizium</taxon>
    </lineage>
</organism>
<keyword evidence="3" id="KW-1185">Reference proteome</keyword>
<feature type="region of interest" description="Disordered" evidence="1">
    <location>
        <begin position="1"/>
        <end position="29"/>
    </location>
</feature>
<name>A0A0B4HN26_METGA</name>
<gene>
    <name evidence="2" type="ORF">MGU_11744</name>
</gene>
<reference evidence="2 3" key="1">
    <citation type="journal article" date="2014" name="Proc. Natl. Acad. Sci. U.S.A.">
        <title>Trajectory and genomic determinants of fungal-pathogen speciation and host adaptation.</title>
        <authorList>
            <person name="Hu X."/>
            <person name="Xiao G."/>
            <person name="Zheng P."/>
            <person name="Shang Y."/>
            <person name="Su Y."/>
            <person name="Zhang X."/>
            <person name="Liu X."/>
            <person name="Zhan S."/>
            <person name="St Leger R.J."/>
            <person name="Wang C."/>
        </authorList>
    </citation>
    <scope>NUCLEOTIDE SEQUENCE [LARGE SCALE GENOMIC DNA]</scope>
    <source>
        <strain evidence="2 3">ARSEF 977</strain>
    </source>
</reference>
<evidence type="ECO:0000256" key="1">
    <source>
        <dbReference type="SAM" id="MobiDB-lite"/>
    </source>
</evidence>
<proteinExistence type="predicted"/>
<evidence type="ECO:0000313" key="3">
    <source>
        <dbReference type="Proteomes" id="UP000031192"/>
    </source>
</evidence>